<dbReference type="Pfam" id="PF06722">
    <property type="entry name" value="EryCIII-like_C"/>
    <property type="match status" value="1"/>
</dbReference>
<comment type="caution">
    <text evidence="4">The sequence shown here is derived from an EMBL/GenBank/DDBJ whole genome shotgun (WGS) entry which is preliminary data.</text>
</comment>
<reference evidence="4 5" key="1">
    <citation type="submission" date="2018-10" db="EMBL/GenBank/DDBJ databases">
        <title>Isolation of pseudouridimycin from Streptomyces albus DSM 40763.</title>
        <authorList>
            <person name="Rosenqvist P."/>
            <person name="Metsae-Ketelae M."/>
            <person name="Virta P."/>
        </authorList>
    </citation>
    <scope>NUCLEOTIDE SEQUENCE [LARGE SCALE GENOMIC DNA]</scope>
    <source>
        <strain evidence="4 5">DSM 40763</strain>
    </source>
</reference>
<evidence type="ECO:0000259" key="2">
    <source>
        <dbReference type="Pfam" id="PF03033"/>
    </source>
</evidence>
<sequence>MTAGSRGDIAPYTGLAHGLARAGHRVTVATHASFGPLVTAAGVELCPLPVDPRAELESARGRALHESTTGPGKLLRLTRMARELVGGMAPPLVDLARRSDLLLLSSSLAPLGNAIGEGLGVPSAGVFLQPLHSTAAFSPSVLGARSFGPVGNRLAGRMTNEAVDRVFSQAVRTTVRDLLSLPPAAARAARHRARERRGWPVWHGFSPVLVPRPRDWRPGLEVCGYWWPYDPPDARLPRHVEEFLAAGPPPVFVGLGSATVPDAEATGALVVRALRKAGLRGVVQRGWAGLHADDGPDLLTVDEVPHALLFPRTAAVVHHCGAGTTGAGLRAGVPAVPVPVQFDAGFWAARLVASGVAPAVVPLRRLTADRLAAALTAAVRDPSYGRCARRVAARLDAEDGTAAVVRAVERLAARRG</sequence>
<gene>
    <name evidence="4" type="ORF">D8771_24390</name>
</gene>
<dbReference type="EMBL" id="RCIY01000085">
    <property type="protein sequence ID" value="TGG78839.1"/>
    <property type="molecule type" value="Genomic_DNA"/>
</dbReference>
<dbReference type="PANTHER" id="PTHR48050:SF13">
    <property type="entry name" value="STEROL 3-BETA-GLUCOSYLTRANSFERASE UGT80A2"/>
    <property type="match status" value="1"/>
</dbReference>
<evidence type="ECO:0000313" key="4">
    <source>
        <dbReference type="EMBL" id="TGG78839.1"/>
    </source>
</evidence>
<dbReference type="PANTHER" id="PTHR48050">
    <property type="entry name" value="STEROL 3-BETA-GLUCOSYLTRANSFERASE"/>
    <property type="match status" value="1"/>
</dbReference>
<accession>A0A6C1CC98</accession>
<dbReference type="InterPro" id="IPR050426">
    <property type="entry name" value="Glycosyltransferase_28"/>
</dbReference>
<dbReference type="GO" id="GO:0008194">
    <property type="term" value="F:UDP-glycosyltransferase activity"/>
    <property type="evidence" value="ECO:0007669"/>
    <property type="project" value="InterPro"/>
</dbReference>
<dbReference type="GO" id="GO:0005975">
    <property type="term" value="P:carbohydrate metabolic process"/>
    <property type="evidence" value="ECO:0007669"/>
    <property type="project" value="InterPro"/>
</dbReference>
<dbReference type="InterPro" id="IPR002213">
    <property type="entry name" value="UDP_glucos_trans"/>
</dbReference>
<dbReference type="FunFam" id="3.40.50.2000:FF:000009">
    <property type="entry name" value="Sterol 3-beta-glucosyltransferase UGT80A2"/>
    <property type="match status" value="1"/>
</dbReference>
<dbReference type="InterPro" id="IPR010610">
    <property type="entry name" value="EryCIII-like_C"/>
</dbReference>
<evidence type="ECO:0000256" key="1">
    <source>
        <dbReference type="ARBA" id="ARBA00022679"/>
    </source>
</evidence>
<feature type="domain" description="Erythromycin biosynthesis protein CIII-like C-terminal" evidence="3">
    <location>
        <begin position="299"/>
        <end position="410"/>
    </location>
</feature>
<feature type="domain" description="Glycosyltransferase family 28 N-terminal" evidence="2">
    <location>
        <begin position="1"/>
        <end position="83"/>
    </location>
</feature>
<dbReference type="GO" id="GO:0033072">
    <property type="term" value="P:vancomycin biosynthetic process"/>
    <property type="evidence" value="ECO:0007669"/>
    <property type="project" value="UniProtKB-ARBA"/>
</dbReference>
<dbReference type="Gene3D" id="3.40.50.2000">
    <property type="entry name" value="Glycogen Phosphorylase B"/>
    <property type="match status" value="2"/>
</dbReference>
<evidence type="ECO:0000259" key="3">
    <source>
        <dbReference type="Pfam" id="PF06722"/>
    </source>
</evidence>
<proteinExistence type="predicted"/>
<keyword evidence="1 4" id="KW-0808">Transferase</keyword>
<dbReference type="GO" id="GO:0016758">
    <property type="term" value="F:hexosyltransferase activity"/>
    <property type="evidence" value="ECO:0007669"/>
    <property type="project" value="InterPro"/>
</dbReference>
<evidence type="ECO:0000313" key="5">
    <source>
        <dbReference type="Proteomes" id="UP000298111"/>
    </source>
</evidence>
<protein>
    <submittedName>
        <fullName evidence="4">Glycosyltransferase</fullName>
    </submittedName>
</protein>
<dbReference type="SUPFAM" id="SSF53756">
    <property type="entry name" value="UDP-Glycosyltransferase/glycogen phosphorylase"/>
    <property type="match status" value="1"/>
</dbReference>
<dbReference type="Proteomes" id="UP000298111">
    <property type="component" value="Unassembled WGS sequence"/>
</dbReference>
<name>A0A6C1CC98_9ACTN</name>
<dbReference type="InterPro" id="IPR004276">
    <property type="entry name" value="GlycoTrans_28_N"/>
</dbReference>
<organism evidence="4 5">
    <name type="scientific">Streptomyces albus</name>
    <dbReference type="NCBI Taxonomy" id="1888"/>
    <lineage>
        <taxon>Bacteria</taxon>
        <taxon>Bacillati</taxon>
        <taxon>Actinomycetota</taxon>
        <taxon>Actinomycetes</taxon>
        <taxon>Kitasatosporales</taxon>
        <taxon>Streptomycetaceae</taxon>
        <taxon>Streptomyces</taxon>
    </lineage>
</organism>
<dbReference type="CDD" id="cd03784">
    <property type="entry name" value="GT1_Gtf-like"/>
    <property type="match status" value="1"/>
</dbReference>
<dbReference type="Pfam" id="PF03033">
    <property type="entry name" value="Glyco_transf_28"/>
    <property type="match status" value="1"/>
</dbReference>
<dbReference type="AlphaFoldDB" id="A0A6C1CC98"/>